<sequence length="156" mass="16668">MTALRSWYAARSRREQRLLLVMVALAVVTAIWGLVIRPFGDAMATARERHAAAVVRLGETRASIEAIEAQRGRRAPTGTLPDAVRALAEQAGFQLASLDPDDAGGVRVAIPSARGAAMTQWLARIERAGVVVDAATLTDNGDRTVSARLVLRARAT</sequence>
<keyword evidence="11" id="KW-1185">Reference proteome</keyword>
<dbReference type="EMBL" id="FOXP01000006">
    <property type="protein sequence ID" value="SFP74414.1"/>
    <property type="molecule type" value="Genomic_DNA"/>
</dbReference>
<dbReference type="GO" id="GO:0015627">
    <property type="term" value="C:type II protein secretion system complex"/>
    <property type="evidence" value="ECO:0007669"/>
    <property type="project" value="InterPro"/>
</dbReference>
<evidence type="ECO:0000256" key="2">
    <source>
        <dbReference type="ARBA" id="ARBA00010637"/>
    </source>
</evidence>
<dbReference type="OrthoDB" id="7432850at2"/>
<keyword evidence="5" id="KW-0997">Cell inner membrane</keyword>
<keyword evidence="6" id="KW-0812">Transmembrane</keyword>
<organism evidence="10 11">
    <name type="scientific">Sphingomonas rubra</name>
    <dbReference type="NCBI Taxonomy" id="634430"/>
    <lineage>
        <taxon>Bacteria</taxon>
        <taxon>Pseudomonadati</taxon>
        <taxon>Pseudomonadota</taxon>
        <taxon>Alphaproteobacteria</taxon>
        <taxon>Sphingomonadales</taxon>
        <taxon>Sphingomonadaceae</taxon>
        <taxon>Sphingomonas</taxon>
    </lineage>
</organism>
<dbReference type="STRING" id="634430.SAMN04488241_106158"/>
<protein>
    <submittedName>
        <fullName evidence="10">General secretion pathway protein M</fullName>
    </submittedName>
</protein>
<dbReference type="Proteomes" id="UP000199586">
    <property type="component" value="Unassembled WGS sequence"/>
</dbReference>
<keyword evidence="4" id="KW-1003">Cell membrane</keyword>
<dbReference type="SUPFAM" id="SSF103054">
    <property type="entry name" value="General secretion pathway protein M, EpsM"/>
    <property type="match status" value="1"/>
</dbReference>
<accession>A0A1I5SUC7</accession>
<dbReference type="Pfam" id="PF04612">
    <property type="entry name" value="T2SSM"/>
    <property type="match status" value="1"/>
</dbReference>
<dbReference type="GO" id="GO:0015628">
    <property type="term" value="P:protein secretion by the type II secretion system"/>
    <property type="evidence" value="ECO:0007669"/>
    <property type="project" value="InterPro"/>
</dbReference>
<keyword evidence="7" id="KW-0653">Protein transport</keyword>
<evidence type="ECO:0000256" key="3">
    <source>
        <dbReference type="ARBA" id="ARBA00022448"/>
    </source>
</evidence>
<evidence type="ECO:0000256" key="1">
    <source>
        <dbReference type="ARBA" id="ARBA00004377"/>
    </source>
</evidence>
<name>A0A1I5SUC7_9SPHN</name>
<gene>
    <name evidence="10" type="ORF">SAMN04488241_106158</name>
</gene>
<proteinExistence type="inferred from homology"/>
<evidence type="ECO:0000256" key="4">
    <source>
        <dbReference type="ARBA" id="ARBA00022475"/>
    </source>
</evidence>
<keyword evidence="8" id="KW-1133">Transmembrane helix</keyword>
<comment type="subcellular location">
    <subcellularLocation>
        <location evidence="1">Cell inner membrane</location>
        <topology evidence="1">Single-pass membrane protein</topology>
    </subcellularLocation>
</comment>
<evidence type="ECO:0000256" key="7">
    <source>
        <dbReference type="ARBA" id="ARBA00022927"/>
    </source>
</evidence>
<evidence type="ECO:0000256" key="6">
    <source>
        <dbReference type="ARBA" id="ARBA00022692"/>
    </source>
</evidence>
<dbReference type="Gene3D" id="3.30.1360.100">
    <property type="entry name" value="General secretion pathway protein M, EpsM"/>
    <property type="match status" value="1"/>
</dbReference>
<evidence type="ECO:0000256" key="5">
    <source>
        <dbReference type="ARBA" id="ARBA00022519"/>
    </source>
</evidence>
<dbReference type="AlphaFoldDB" id="A0A1I5SUC7"/>
<dbReference type="RefSeq" id="WP_093333347.1">
    <property type="nucleotide sequence ID" value="NZ_FOXP01000006.1"/>
</dbReference>
<evidence type="ECO:0000313" key="10">
    <source>
        <dbReference type="EMBL" id="SFP74414.1"/>
    </source>
</evidence>
<keyword evidence="3" id="KW-0813">Transport</keyword>
<evidence type="ECO:0000256" key="8">
    <source>
        <dbReference type="ARBA" id="ARBA00022989"/>
    </source>
</evidence>
<keyword evidence="9" id="KW-0472">Membrane</keyword>
<evidence type="ECO:0000313" key="11">
    <source>
        <dbReference type="Proteomes" id="UP000199586"/>
    </source>
</evidence>
<reference evidence="11" key="1">
    <citation type="submission" date="2016-10" db="EMBL/GenBank/DDBJ databases">
        <authorList>
            <person name="Varghese N."/>
            <person name="Submissions S."/>
        </authorList>
    </citation>
    <scope>NUCLEOTIDE SEQUENCE [LARGE SCALE GENOMIC DNA]</scope>
    <source>
        <strain evidence="11">CGMCC 1.9113</strain>
    </source>
</reference>
<evidence type="ECO:0000256" key="9">
    <source>
        <dbReference type="ARBA" id="ARBA00023136"/>
    </source>
</evidence>
<dbReference type="GO" id="GO:0005886">
    <property type="term" value="C:plasma membrane"/>
    <property type="evidence" value="ECO:0007669"/>
    <property type="project" value="UniProtKB-SubCell"/>
</dbReference>
<dbReference type="InterPro" id="IPR007690">
    <property type="entry name" value="T2SS_GspM"/>
</dbReference>
<dbReference type="InterPro" id="IPR023229">
    <property type="entry name" value="T2SS_M_periplasmic_sf"/>
</dbReference>
<comment type="similarity">
    <text evidence="2">Belongs to the GSP M family.</text>
</comment>